<protein>
    <submittedName>
        <fullName evidence="1">Uncharacterized protein</fullName>
    </submittedName>
</protein>
<proteinExistence type="predicted"/>
<evidence type="ECO:0000313" key="1">
    <source>
        <dbReference type="EMBL" id="RUT10725.1"/>
    </source>
</evidence>
<name>A0AB37UH85_9CYAN</name>
<dbReference type="AlphaFoldDB" id="A0AB37UH85"/>
<dbReference type="RefSeq" id="WP_106168967.1">
    <property type="nucleotide sequence ID" value="NZ_JAVKZF010000004.1"/>
</dbReference>
<dbReference type="Proteomes" id="UP000282574">
    <property type="component" value="Unassembled WGS sequence"/>
</dbReference>
<keyword evidence="2" id="KW-1185">Reference proteome</keyword>
<evidence type="ECO:0000313" key="2">
    <source>
        <dbReference type="Proteomes" id="UP000282574"/>
    </source>
</evidence>
<reference evidence="1 2" key="1">
    <citation type="journal article" date="2019" name="Genome Biol. Evol.">
        <title>Day and night: Metabolic profiles and evolutionary relationships of six axenic non-marine cyanobacteria.</title>
        <authorList>
            <person name="Will S.E."/>
            <person name="Henke P."/>
            <person name="Boedeker C."/>
            <person name="Huang S."/>
            <person name="Brinkmann H."/>
            <person name="Rohde M."/>
            <person name="Jarek M."/>
            <person name="Friedl T."/>
            <person name="Seufert S."/>
            <person name="Schumacher M."/>
            <person name="Overmann J."/>
            <person name="Neumann-Schaal M."/>
            <person name="Petersen J."/>
        </authorList>
    </citation>
    <scope>NUCLEOTIDE SEQUENCE [LARGE SCALE GENOMIC DNA]</scope>
    <source>
        <strain evidence="1 2">SAG 39.79</strain>
    </source>
</reference>
<organism evidence="1 2">
    <name type="scientific">Chroococcidiopsis cubana SAG 39.79</name>
    <dbReference type="NCBI Taxonomy" id="388085"/>
    <lineage>
        <taxon>Bacteria</taxon>
        <taxon>Bacillati</taxon>
        <taxon>Cyanobacteriota</taxon>
        <taxon>Cyanophyceae</taxon>
        <taxon>Chroococcidiopsidales</taxon>
        <taxon>Chroococcidiopsidaceae</taxon>
        <taxon>Chroococcidiopsis</taxon>
    </lineage>
</organism>
<dbReference type="EMBL" id="RSCK01000037">
    <property type="protein sequence ID" value="RUT10725.1"/>
    <property type="molecule type" value="Genomic_DNA"/>
</dbReference>
<sequence>MHEAATSINTLEQHARKLQENGFKVEQWGKRIQEHSDQLALEHGQLIEECGRVIQRKAKQAHACTKAALEQEDDSPDLMLLITQAQLEARIAFIEALVIFAGMMQKRIKMVGKNL</sequence>
<accession>A0AB37UH85</accession>
<gene>
    <name evidence="1" type="ORF">DSM107010_39650</name>
</gene>
<comment type="caution">
    <text evidence="1">The sequence shown here is derived from an EMBL/GenBank/DDBJ whole genome shotgun (WGS) entry which is preliminary data.</text>
</comment>